<keyword evidence="4" id="KW-1185">Reference proteome</keyword>
<reference evidence="3 4" key="1">
    <citation type="submission" date="2021-03" db="EMBL/GenBank/DDBJ databases">
        <title>Thiomicrorhabdus sp.nov.,novel sulfur-oxidizing bacteria isolated from coastal sediment.</title>
        <authorList>
            <person name="Liu X."/>
        </authorList>
    </citation>
    <scope>NUCLEOTIDE SEQUENCE [LARGE SCALE GENOMIC DNA]</scope>
    <source>
        <strain evidence="3 4">6S2-11</strain>
    </source>
</reference>
<feature type="domain" description="Pyridoxamine 5'-phosphate oxidase N-terminal" evidence="2">
    <location>
        <begin position="13"/>
        <end position="142"/>
    </location>
</feature>
<accession>A0ABS3Q402</accession>
<dbReference type="RefSeq" id="WP_208148511.1">
    <property type="nucleotide sequence ID" value="NZ_JAGETV010000007.1"/>
</dbReference>
<organism evidence="3 4">
    <name type="scientific">Thiomicrorhabdus marina</name>
    <dbReference type="NCBI Taxonomy" id="2818442"/>
    <lineage>
        <taxon>Bacteria</taxon>
        <taxon>Pseudomonadati</taxon>
        <taxon>Pseudomonadota</taxon>
        <taxon>Gammaproteobacteria</taxon>
        <taxon>Thiotrichales</taxon>
        <taxon>Piscirickettsiaceae</taxon>
        <taxon>Thiomicrorhabdus</taxon>
    </lineage>
</organism>
<sequence>MGSNLSMDEVLLEFHEFTGSKKSVVLGTVGGDGSPEASYAPVLKLNNRFYIYVSELSKHTENLLNHLQASLLFIEDEMKSKQIFARQRATIKTHVKEIQRGKEAWEKILDAMQGKHGGLIEMLKPLDDFHLFEITPIEASYVRGFAQAYKVTGTNLSEITHKNDRGHGSKQ</sequence>
<protein>
    <submittedName>
        <fullName evidence="3">Pyridoxamine 5'-phosphate oxidase family protein</fullName>
    </submittedName>
</protein>
<dbReference type="Gene3D" id="2.30.110.10">
    <property type="entry name" value="Electron Transport, Fmn-binding Protein, Chain A"/>
    <property type="match status" value="1"/>
</dbReference>
<dbReference type="SUPFAM" id="SSF50475">
    <property type="entry name" value="FMN-binding split barrel"/>
    <property type="match status" value="1"/>
</dbReference>
<dbReference type="InterPro" id="IPR014419">
    <property type="entry name" value="HutZ"/>
</dbReference>
<comment type="caution">
    <text evidence="3">The sequence shown here is derived from an EMBL/GenBank/DDBJ whole genome shotgun (WGS) entry which is preliminary data.</text>
</comment>
<dbReference type="InterPro" id="IPR012349">
    <property type="entry name" value="Split_barrel_FMN-bd"/>
</dbReference>
<gene>
    <name evidence="3" type="ORF">J3998_05680</name>
</gene>
<dbReference type="Proteomes" id="UP000664835">
    <property type="component" value="Unassembled WGS sequence"/>
</dbReference>
<proteinExistence type="predicted"/>
<dbReference type="EMBL" id="JAGETV010000007">
    <property type="protein sequence ID" value="MBO1927062.1"/>
    <property type="molecule type" value="Genomic_DNA"/>
</dbReference>
<evidence type="ECO:0000259" key="2">
    <source>
        <dbReference type="Pfam" id="PF01243"/>
    </source>
</evidence>
<dbReference type="PANTHER" id="PTHR35176:SF6">
    <property type="entry name" value="HEME OXYGENASE HI_0854-RELATED"/>
    <property type="match status" value="1"/>
</dbReference>
<evidence type="ECO:0000313" key="4">
    <source>
        <dbReference type="Proteomes" id="UP000664835"/>
    </source>
</evidence>
<dbReference type="Pfam" id="PF01243">
    <property type="entry name" value="PNPOx_N"/>
    <property type="match status" value="1"/>
</dbReference>
<dbReference type="InterPro" id="IPR052019">
    <property type="entry name" value="F420H2_bilvrd_red/Heme_oxyg"/>
</dbReference>
<keyword evidence="1" id="KW-0560">Oxidoreductase</keyword>
<evidence type="ECO:0000313" key="3">
    <source>
        <dbReference type="EMBL" id="MBO1927062.1"/>
    </source>
</evidence>
<name>A0ABS3Q402_9GAMM</name>
<dbReference type="PANTHER" id="PTHR35176">
    <property type="entry name" value="HEME OXYGENASE HI_0854-RELATED"/>
    <property type="match status" value="1"/>
</dbReference>
<dbReference type="PIRSF" id="PIRSF004633">
    <property type="entry name" value="UCP_PLP_oxd"/>
    <property type="match status" value="1"/>
</dbReference>
<evidence type="ECO:0000256" key="1">
    <source>
        <dbReference type="ARBA" id="ARBA00023002"/>
    </source>
</evidence>
<dbReference type="InterPro" id="IPR011576">
    <property type="entry name" value="Pyridox_Oxase_N"/>
</dbReference>